<organism evidence="1 2">
    <name type="scientific">Caerostris darwini</name>
    <dbReference type="NCBI Taxonomy" id="1538125"/>
    <lineage>
        <taxon>Eukaryota</taxon>
        <taxon>Metazoa</taxon>
        <taxon>Ecdysozoa</taxon>
        <taxon>Arthropoda</taxon>
        <taxon>Chelicerata</taxon>
        <taxon>Arachnida</taxon>
        <taxon>Araneae</taxon>
        <taxon>Araneomorphae</taxon>
        <taxon>Entelegynae</taxon>
        <taxon>Araneoidea</taxon>
        <taxon>Araneidae</taxon>
        <taxon>Caerostris</taxon>
    </lineage>
</organism>
<dbReference type="Gene3D" id="2.60.40.10">
    <property type="entry name" value="Immunoglobulins"/>
    <property type="match status" value="1"/>
</dbReference>
<dbReference type="InterPro" id="IPR036179">
    <property type="entry name" value="Ig-like_dom_sf"/>
</dbReference>
<name>A0AAV4R4G0_9ARAC</name>
<evidence type="ECO:0000313" key="1">
    <source>
        <dbReference type="EMBL" id="GIY15155.1"/>
    </source>
</evidence>
<gene>
    <name evidence="1" type="ORF">CDAR_311811</name>
</gene>
<dbReference type="Proteomes" id="UP001054837">
    <property type="component" value="Unassembled WGS sequence"/>
</dbReference>
<dbReference type="SUPFAM" id="SSF48726">
    <property type="entry name" value="Immunoglobulin"/>
    <property type="match status" value="1"/>
</dbReference>
<dbReference type="InterPro" id="IPR013783">
    <property type="entry name" value="Ig-like_fold"/>
</dbReference>
<dbReference type="EMBL" id="BPLQ01005485">
    <property type="protein sequence ID" value="GIY15155.1"/>
    <property type="molecule type" value="Genomic_DNA"/>
</dbReference>
<sequence>MDNPHSSSLPRIPFHQALIKAEEGSAVELPCVAQGNPPPTYRLVKDERSGLDFNPLSLFQVATSPGNKREKKQGRHLQPPSARIRVIRSLLAVPSRHPVDHRGGGGIGTVPSALIILRSSGDPF</sequence>
<reference evidence="1 2" key="1">
    <citation type="submission" date="2021-06" db="EMBL/GenBank/DDBJ databases">
        <title>Caerostris darwini draft genome.</title>
        <authorList>
            <person name="Kono N."/>
            <person name="Arakawa K."/>
        </authorList>
    </citation>
    <scope>NUCLEOTIDE SEQUENCE [LARGE SCALE GENOMIC DNA]</scope>
</reference>
<dbReference type="AlphaFoldDB" id="A0AAV4R4G0"/>
<evidence type="ECO:0000313" key="2">
    <source>
        <dbReference type="Proteomes" id="UP001054837"/>
    </source>
</evidence>
<evidence type="ECO:0008006" key="3">
    <source>
        <dbReference type="Google" id="ProtNLM"/>
    </source>
</evidence>
<keyword evidence="2" id="KW-1185">Reference proteome</keyword>
<accession>A0AAV4R4G0</accession>
<protein>
    <recommendedName>
        <fullName evidence="3">Ig-like domain-containing protein</fullName>
    </recommendedName>
</protein>
<comment type="caution">
    <text evidence="1">The sequence shown here is derived from an EMBL/GenBank/DDBJ whole genome shotgun (WGS) entry which is preliminary data.</text>
</comment>
<proteinExistence type="predicted"/>